<gene>
    <name evidence="2" type="ORF">RCOM_0938300</name>
</gene>
<keyword evidence="3" id="KW-1185">Reference proteome</keyword>
<feature type="region of interest" description="Disordered" evidence="1">
    <location>
        <begin position="51"/>
        <end position="70"/>
    </location>
</feature>
<dbReference type="Proteomes" id="UP000008311">
    <property type="component" value="Unassembled WGS sequence"/>
</dbReference>
<dbReference type="EMBL" id="EQ973834">
    <property type="protein sequence ID" value="EEF43312.1"/>
    <property type="molecule type" value="Genomic_DNA"/>
</dbReference>
<feature type="compositionally biased region" description="Basic residues" evidence="1">
    <location>
        <begin position="54"/>
        <end position="70"/>
    </location>
</feature>
<dbReference type="AlphaFoldDB" id="B9RZD2"/>
<evidence type="ECO:0000256" key="1">
    <source>
        <dbReference type="SAM" id="MobiDB-lite"/>
    </source>
</evidence>
<evidence type="ECO:0000313" key="3">
    <source>
        <dbReference type="Proteomes" id="UP000008311"/>
    </source>
</evidence>
<accession>B9RZD2</accession>
<protein>
    <submittedName>
        <fullName evidence="2">Uncharacterized protein</fullName>
    </submittedName>
</protein>
<proteinExistence type="predicted"/>
<dbReference type="InParanoid" id="B9RZD2"/>
<organism evidence="2 3">
    <name type="scientific">Ricinus communis</name>
    <name type="common">Castor bean</name>
    <dbReference type="NCBI Taxonomy" id="3988"/>
    <lineage>
        <taxon>Eukaryota</taxon>
        <taxon>Viridiplantae</taxon>
        <taxon>Streptophyta</taxon>
        <taxon>Embryophyta</taxon>
        <taxon>Tracheophyta</taxon>
        <taxon>Spermatophyta</taxon>
        <taxon>Magnoliopsida</taxon>
        <taxon>eudicotyledons</taxon>
        <taxon>Gunneridae</taxon>
        <taxon>Pentapetalae</taxon>
        <taxon>rosids</taxon>
        <taxon>fabids</taxon>
        <taxon>Malpighiales</taxon>
        <taxon>Euphorbiaceae</taxon>
        <taxon>Acalyphoideae</taxon>
        <taxon>Acalypheae</taxon>
        <taxon>Ricinus</taxon>
    </lineage>
</organism>
<sequence>MHFSRLNLLLLAQDTDQHPHRHIAVGLGGSEMFLQMWIFSTDGTLHDITSEPQHHHHHHHHHHHKLKQMK</sequence>
<evidence type="ECO:0000313" key="2">
    <source>
        <dbReference type="EMBL" id="EEF43312.1"/>
    </source>
</evidence>
<name>B9RZD2_RICCO</name>
<reference evidence="3" key="1">
    <citation type="journal article" date="2010" name="Nat. Biotechnol.">
        <title>Draft genome sequence of the oilseed species Ricinus communis.</title>
        <authorList>
            <person name="Chan A.P."/>
            <person name="Crabtree J."/>
            <person name="Zhao Q."/>
            <person name="Lorenzi H."/>
            <person name="Orvis J."/>
            <person name="Puiu D."/>
            <person name="Melake-Berhan A."/>
            <person name="Jones K.M."/>
            <person name="Redman J."/>
            <person name="Chen G."/>
            <person name="Cahoon E.B."/>
            <person name="Gedil M."/>
            <person name="Stanke M."/>
            <person name="Haas B.J."/>
            <person name="Wortman J.R."/>
            <person name="Fraser-Liggett C.M."/>
            <person name="Ravel J."/>
            <person name="Rabinowicz P.D."/>
        </authorList>
    </citation>
    <scope>NUCLEOTIDE SEQUENCE [LARGE SCALE GENOMIC DNA]</scope>
    <source>
        <strain evidence="3">cv. Hale</strain>
    </source>
</reference>